<feature type="compositionally biased region" description="Polar residues" evidence="1">
    <location>
        <begin position="246"/>
        <end position="255"/>
    </location>
</feature>
<evidence type="ECO:0000313" key="4">
    <source>
        <dbReference type="Proteomes" id="UP000735302"/>
    </source>
</evidence>
<dbReference type="EMBL" id="BLXT01002861">
    <property type="protein sequence ID" value="GFN98790.1"/>
    <property type="molecule type" value="Genomic_DNA"/>
</dbReference>
<accession>A0AAV3ZS46</accession>
<gene>
    <name evidence="3" type="ORF">PoB_002529600</name>
</gene>
<feature type="compositionally biased region" description="Polar residues" evidence="1">
    <location>
        <begin position="181"/>
        <end position="207"/>
    </location>
</feature>
<sequence>MATFCFRKNTLILCFLVTLITSITAENSEAEDVWRSLHHRAKRQAAFQGHQVSSSGSRAVHSSSNQRHFVSPGGRPYYEYQPYVSSSGRGREGVHEGPARSGQTYDYPFGRGQINYVDQPEEQAPSDISGSAVYDNLNSRSGGNSGRSSSRSSVYEQQQRRQYSTGYHSSGNRGGAGYVHGTNQRTGYRPGTNQGSGYSRYSTNQRRGYNTDGSYGSGYNSGYDTGGSSSSGYSAGGSYNSGYNRPYSSRSNDTRTYSRRRNIDPRYGYRTNERQAVRSGTRTYPQRTWGGQTTGYRTYSRGSNQYQPYAQNYRPPSYRDQRGVDQCPQSGVEVLINGMECHQAVRRFGLGLCYQHEFSSAQCCQACRPRRDPNKPGCEYGDRSRSCSSLEASNCYIAENRRVCCQTCERHRRNGGDAGCEYGDRSIQCDAVRRNPGLCYNADNRRMCCQTCARYRDESKPDCPWGDHNAQQCRPFERNSTQLRINCYSPRTRNVCCNSCQRVRDWVPDSVPAGCEYGDRPVTFVTNQVGNLTCATYFNYFSSQHCTIASSDVARYCCYTCHRYLSARRRSSRG</sequence>
<keyword evidence="3" id="KW-0482">Metalloprotease</keyword>
<feature type="signal peptide" evidence="2">
    <location>
        <begin position="1"/>
        <end position="25"/>
    </location>
</feature>
<keyword evidence="2" id="KW-0732">Signal</keyword>
<protein>
    <submittedName>
        <fullName evidence="3">A disintegrin and metalloproteinase with thrombospondin motifs 16</fullName>
    </submittedName>
</protein>
<feature type="compositionally biased region" description="Low complexity" evidence="1">
    <location>
        <begin position="208"/>
        <end position="218"/>
    </location>
</feature>
<name>A0AAV3ZS46_9GAST</name>
<evidence type="ECO:0000313" key="3">
    <source>
        <dbReference type="EMBL" id="GFN98790.1"/>
    </source>
</evidence>
<feature type="region of interest" description="Disordered" evidence="1">
    <location>
        <begin position="239"/>
        <end position="307"/>
    </location>
</feature>
<feature type="chain" id="PRO_5043326963" evidence="2">
    <location>
        <begin position="26"/>
        <end position="574"/>
    </location>
</feature>
<keyword evidence="3" id="KW-0645">Protease</keyword>
<feature type="compositionally biased region" description="Polar residues" evidence="1">
    <location>
        <begin position="278"/>
        <end position="307"/>
    </location>
</feature>
<feature type="region of interest" description="Disordered" evidence="1">
    <location>
        <begin position="47"/>
        <end position="218"/>
    </location>
</feature>
<feature type="compositionally biased region" description="Low complexity" evidence="1">
    <location>
        <begin position="53"/>
        <end position="64"/>
    </location>
</feature>
<feature type="compositionally biased region" description="Low complexity" evidence="1">
    <location>
        <begin position="138"/>
        <end position="153"/>
    </location>
</feature>
<feature type="compositionally biased region" description="Polar residues" evidence="1">
    <location>
        <begin position="154"/>
        <end position="171"/>
    </location>
</feature>
<reference evidence="3 4" key="1">
    <citation type="journal article" date="2021" name="Elife">
        <title>Chloroplast acquisition without the gene transfer in kleptoplastic sea slugs, Plakobranchus ocellatus.</title>
        <authorList>
            <person name="Maeda T."/>
            <person name="Takahashi S."/>
            <person name="Yoshida T."/>
            <person name="Shimamura S."/>
            <person name="Takaki Y."/>
            <person name="Nagai Y."/>
            <person name="Toyoda A."/>
            <person name="Suzuki Y."/>
            <person name="Arimoto A."/>
            <person name="Ishii H."/>
            <person name="Satoh N."/>
            <person name="Nishiyama T."/>
            <person name="Hasebe M."/>
            <person name="Maruyama T."/>
            <person name="Minagawa J."/>
            <person name="Obokata J."/>
            <person name="Shigenobu S."/>
        </authorList>
    </citation>
    <scope>NUCLEOTIDE SEQUENCE [LARGE SCALE GENOMIC DNA]</scope>
</reference>
<organism evidence="3 4">
    <name type="scientific">Plakobranchus ocellatus</name>
    <dbReference type="NCBI Taxonomy" id="259542"/>
    <lineage>
        <taxon>Eukaryota</taxon>
        <taxon>Metazoa</taxon>
        <taxon>Spiralia</taxon>
        <taxon>Lophotrochozoa</taxon>
        <taxon>Mollusca</taxon>
        <taxon>Gastropoda</taxon>
        <taxon>Heterobranchia</taxon>
        <taxon>Euthyneura</taxon>
        <taxon>Panpulmonata</taxon>
        <taxon>Sacoglossa</taxon>
        <taxon>Placobranchoidea</taxon>
        <taxon>Plakobranchidae</taxon>
        <taxon>Plakobranchus</taxon>
    </lineage>
</organism>
<evidence type="ECO:0000256" key="2">
    <source>
        <dbReference type="SAM" id="SignalP"/>
    </source>
</evidence>
<dbReference type="GO" id="GO:0008237">
    <property type="term" value="F:metallopeptidase activity"/>
    <property type="evidence" value="ECO:0007669"/>
    <property type="project" value="UniProtKB-KW"/>
</dbReference>
<comment type="caution">
    <text evidence="3">The sequence shown here is derived from an EMBL/GenBank/DDBJ whole genome shotgun (WGS) entry which is preliminary data.</text>
</comment>
<feature type="compositionally biased region" description="Basic and acidic residues" evidence="1">
    <location>
        <begin position="89"/>
        <end position="98"/>
    </location>
</feature>
<dbReference type="Proteomes" id="UP000735302">
    <property type="component" value="Unassembled WGS sequence"/>
</dbReference>
<keyword evidence="4" id="KW-1185">Reference proteome</keyword>
<dbReference type="AlphaFoldDB" id="A0AAV3ZS46"/>
<evidence type="ECO:0000256" key="1">
    <source>
        <dbReference type="SAM" id="MobiDB-lite"/>
    </source>
</evidence>
<keyword evidence="3" id="KW-0378">Hydrolase</keyword>
<proteinExistence type="predicted"/>